<sequence>MRQLLSIFPKKALEAVIFCFTNSRGTFYKPGDSIGPITKLIKNLQEESGAKLNFGKNNVFCMDNEGFRFLCAKACRIDYTTATHDDYEDSWKQSRQATFDLVRRIKDEKPFDTRTINFYTELASVTKKWAEWLKHCRMSAERCKRFGTVAHELEKNLIGSNVKDLVQLAEKMKFKYPRHISDLRGLMIILHEEFVERDLDNNVANEIRSFIDRYIFQFK</sequence>
<evidence type="ECO:0000313" key="1">
    <source>
        <dbReference type="Proteomes" id="UP000887577"/>
    </source>
</evidence>
<keyword evidence="1" id="KW-1185">Reference proteome</keyword>
<dbReference type="PANTHER" id="PTHR32046:SF11">
    <property type="entry name" value="IMMUNE-ASSOCIATED NUCLEOTIDE-BINDING PROTEIN 10-LIKE"/>
    <property type="match status" value="1"/>
</dbReference>
<protein>
    <submittedName>
        <fullName evidence="2">Uncharacterized protein</fullName>
    </submittedName>
</protein>
<reference evidence="2" key="1">
    <citation type="submission" date="2022-11" db="UniProtKB">
        <authorList>
            <consortium name="WormBaseParasite"/>
        </authorList>
    </citation>
    <scope>IDENTIFICATION</scope>
</reference>
<proteinExistence type="predicted"/>
<dbReference type="AlphaFoldDB" id="A0A914XZH2"/>
<evidence type="ECO:0000313" key="2">
    <source>
        <dbReference type="WBParaSite" id="PSU_v2.g12364.t1"/>
    </source>
</evidence>
<dbReference type="Proteomes" id="UP000887577">
    <property type="component" value="Unplaced"/>
</dbReference>
<dbReference type="PANTHER" id="PTHR32046">
    <property type="entry name" value="G DOMAIN-CONTAINING PROTEIN"/>
    <property type="match status" value="1"/>
</dbReference>
<dbReference type="WBParaSite" id="PSU_v2.g12364.t1">
    <property type="protein sequence ID" value="PSU_v2.g12364.t1"/>
    <property type="gene ID" value="PSU_v2.g12364"/>
</dbReference>
<organism evidence="1 2">
    <name type="scientific">Panagrolaimus superbus</name>
    <dbReference type="NCBI Taxonomy" id="310955"/>
    <lineage>
        <taxon>Eukaryota</taxon>
        <taxon>Metazoa</taxon>
        <taxon>Ecdysozoa</taxon>
        <taxon>Nematoda</taxon>
        <taxon>Chromadorea</taxon>
        <taxon>Rhabditida</taxon>
        <taxon>Tylenchina</taxon>
        <taxon>Panagrolaimomorpha</taxon>
        <taxon>Panagrolaimoidea</taxon>
        <taxon>Panagrolaimidae</taxon>
        <taxon>Panagrolaimus</taxon>
    </lineage>
</organism>
<accession>A0A914XZH2</accession>
<name>A0A914XZH2_9BILA</name>